<dbReference type="eggNOG" id="COG2141">
    <property type="taxonomic scope" value="Bacteria"/>
</dbReference>
<dbReference type="GO" id="GO:0016705">
    <property type="term" value="F:oxidoreductase activity, acting on paired donors, with incorporation or reduction of molecular oxygen"/>
    <property type="evidence" value="ECO:0007669"/>
    <property type="project" value="InterPro"/>
</dbReference>
<dbReference type="InterPro" id="IPR050172">
    <property type="entry name" value="SsuD_RutA_monooxygenase"/>
</dbReference>
<dbReference type="PANTHER" id="PTHR42847">
    <property type="entry name" value="ALKANESULFONATE MONOOXYGENASE"/>
    <property type="match status" value="1"/>
</dbReference>
<dbReference type="SUPFAM" id="SSF51679">
    <property type="entry name" value="Bacterial luciferase-like"/>
    <property type="match status" value="1"/>
</dbReference>
<evidence type="ECO:0000313" key="6">
    <source>
        <dbReference type="EMBL" id="BAB50331.1"/>
    </source>
</evidence>
<dbReference type="InterPro" id="IPR011251">
    <property type="entry name" value="Luciferase-like_dom"/>
</dbReference>
<keyword evidence="2" id="KW-0288">FMN</keyword>
<evidence type="ECO:0000256" key="4">
    <source>
        <dbReference type="ARBA" id="ARBA00023033"/>
    </source>
</evidence>
<dbReference type="EMBL" id="BA000012">
    <property type="protein sequence ID" value="BAB50331.1"/>
    <property type="molecule type" value="Genomic_DNA"/>
</dbReference>
<dbReference type="PANTHER" id="PTHR42847:SF4">
    <property type="entry name" value="ALKANESULFONATE MONOOXYGENASE-RELATED"/>
    <property type="match status" value="1"/>
</dbReference>
<evidence type="ECO:0000256" key="1">
    <source>
        <dbReference type="ARBA" id="ARBA00022630"/>
    </source>
</evidence>
<gene>
    <name evidence="6" type="ordered locus">mll3445</name>
</gene>
<keyword evidence="3" id="KW-0560">Oxidoreductase</keyword>
<accession>Q98G85</accession>
<dbReference type="Gene3D" id="3.20.20.30">
    <property type="entry name" value="Luciferase-like domain"/>
    <property type="match status" value="1"/>
</dbReference>
<dbReference type="HOGENOM" id="CLU_027853_1_2_5"/>
<evidence type="ECO:0000256" key="3">
    <source>
        <dbReference type="ARBA" id="ARBA00023002"/>
    </source>
</evidence>
<feature type="domain" description="Luciferase-like" evidence="5">
    <location>
        <begin position="23"/>
        <end position="340"/>
    </location>
</feature>
<keyword evidence="1" id="KW-0285">Flavoprotein</keyword>
<name>Q98G85_RHILO</name>
<keyword evidence="4" id="KW-0503">Monooxygenase</keyword>
<evidence type="ECO:0000256" key="2">
    <source>
        <dbReference type="ARBA" id="ARBA00022643"/>
    </source>
</evidence>
<dbReference type="CDD" id="cd01094">
    <property type="entry name" value="Alkanesulfonate_monoxygenase"/>
    <property type="match status" value="1"/>
</dbReference>
<evidence type="ECO:0000313" key="7">
    <source>
        <dbReference type="Proteomes" id="UP000000552"/>
    </source>
</evidence>
<dbReference type="Pfam" id="PF00296">
    <property type="entry name" value="Bac_luciferase"/>
    <property type="match status" value="1"/>
</dbReference>
<dbReference type="InterPro" id="IPR036661">
    <property type="entry name" value="Luciferase-like_sf"/>
</dbReference>
<dbReference type="GO" id="GO:0004497">
    <property type="term" value="F:monooxygenase activity"/>
    <property type="evidence" value="ECO:0007669"/>
    <property type="project" value="UniProtKB-KW"/>
</dbReference>
<protein>
    <submittedName>
        <fullName evidence="6">Mll3445 protein</fullName>
    </submittedName>
</protein>
<reference evidence="6 7" key="1">
    <citation type="journal article" date="2000" name="DNA Res.">
        <title>Complete genome structure of the nitrogen-fixing symbiotic bacterium Mesorhizobium loti.</title>
        <authorList>
            <person name="Kaneko T."/>
            <person name="Nakamura Y."/>
            <person name="Sato S."/>
            <person name="Asamizu E."/>
            <person name="Kato T."/>
            <person name="Sasamoto S."/>
            <person name="Watanabe A."/>
            <person name="Idesawa K."/>
            <person name="Ishikawa A."/>
            <person name="Kawashima K."/>
            <person name="Kimura T."/>
            <person name="Kishida Y."/>
            <person name="Kiyokawa C."/>
            <person name="Kohara M."/>
            <person name="Matsumoto M."/>
            <person name="Matsuno A."/>
            <person name="Mochizuki Y."/>
            <person name="Nakayama S."/>
            <person name="Nakazaki N."/>
            <person name="Shimpo S."/>
            <person name="Sugimoto M."/>
            <person name="Takeuchi C."/>
            <person name="Yamada M."/>
            <person name="Tabata S."/>
        </authorList>
    </citation>
    <scope>NUCLEOTIDE SEQUENCE [LARGE SCALE GENOMIC DNA]</scope>
    <source>
        <strain evidence="7">LMG 29417 / CECT 9101 / MAFF 303099</strain>
    </source>
</reference>
<evidence type="ECO:0000259" key="5">
    <source>
        <dbReference type="Pfam" id="PF00296"/>
    </source>
</evidence>
<dbReference type="KEGG" id="mlo:mll3445"/>
<dbReference type="Proteomes" id="UP000000552">
    <property type="component" value="Chromosome"/>
</dbReference>
<dbReference type="AlphaFoldDB" id="Q98G85"/>
<sequence>MRRTPPMSMLDKTAPHAQPFFLGTFASNCSGGMTVTKVPERWASSWDNNLRLAHLLDEAGIDFMLPIARWIGYGGETNFHGNVLETITWAAGLLALTRNITVFATTHTAANHPVVVAKQLATIDQISRGRIGLNIVAGWNKPEYEALGLTLPDDHVTRYGYAQEWFDIVQALWGRTEAFDWDGTWFKLKNVLGDPRPSSRLPILNAAGSEEGRKFAVRNADFLFTPAIDLARSKDEIIALKEQARAAGSDVDVLTFAHVVCRPTEKEATDYLEHFGRANADWAAVDNLVRLQFAHAQSFPHDLLALIRDRMAAGHGGFPLTGTPEQVADGITALHEAGFRGSTLSFVNYVEEFPYFRDTVLPILEERGIRIAPAAMQSAA</sequence>
<proteinExistence type="predicted"/>
<organism evidence="6 7">
    <name type="scientific">Mesorhizobium japonicum (strain LMG 29417 / CECT 9101 / MAFF 303099)</name>
    <name type="common">Mesorhizobium loti (strain MAFF 303099)</name>
    <dbReference type="NCBI Taxonomy" id="266835"/>
    <lineage>
        <taxon>Bacteria</taxon>
        <taxon>Pseudomonadati</taxon>
        <taxon>Pseudomonadota</taxon>
        <taxon>Alphaproteobacteria</taxon>
        <taxon>Hyphomicrobiales</taxon>
        <taxon>Phyllobacteriaceae</taxon>
        <taxon>Mesorhizobium</taxon>
    </lineage>
</organism>